<reference evidence="2 3" key="1">
    <citation type="journal article" date="2011" name="Stand. Genomic Sci.">
        <title>Complete genome sequence of Thermomonospora curvata type strain (B9).</title>
        <authorList>
            <person name="Chertkov O."/>
            <person name="Sikorski J."/>
            <person name="Nolan M."/>
            <person name="Lapidus A."/>
            <person name="Lucas S."/>
            <person name="Del Rio T.G."/>
            <person name="Tice H."/>
            <person name="Cheng J.F."/>
            <person name="Goodwin L."/>
            <person name="Pitluck S."/>
            <person name="Liolios K."/>
            <person name="Ivanova N."/>
            <person name="Mavromatis K."/>
            <person name="Mikhailova N."/>
            <person name="Ovchinnikova G."/>
            <person name="Pati A."/>
            <person name="Chen A."/>
            <person name="Palaniappan K."/>
            <person name="Djao O.D."/>
            <person name="Land M."/>
            <person name="Hauser L."/>
            <person name="Chang Y.J."/>
            <person name="Jeffries C.D."/>
            <person name="Brettin T."/>
            <person name="Han C."/>
            <person name="Detter J.C."/>
            <person name="Rohde M."/>
            <person name="Goker M."/>
            <person name="Woyke T."/>
            <person name="Bristow J."/>
            <person name="Eisen J.A."/>
            <person name="Markowitz V."/>
            <person name="Hugenholtz P."/>
            <person name="Klenk H.P."/>
            <person name="Kyrpides N.C."/>
        </authorList>
    </citation>
    <scope>NUCLEOTIDE SEQUENCE [LARGE SCALE GENOMIC DNA]</scope>
    <source>
        <strain evidence="3">ATCC 19995 / DSM 43183 / JCM 3096 / KCTC 9072 / NBRC 15933 / NCIMB 10081 / Henssen B9</strain>
    </source>
</reference>
<dbReference type="SMART" id="SM00530">
    <property type="entry name" value="HTH_XRE"/>
    <property type="match status" value="1"/>
</dbReference>
<evidence type="ECO:0000313" key="2">
    <source>
        <dbReference type="EMBL" id="ACY95638.1"/>
    </source>
</evidence>
<dbReference type="InterPro" id="IPR001387">
    <property type="entry name" value="Cro/C1-type_HTH"/>
</dbReference>
<dbReference type="STRING" id="471852.Tcur_0030"/>
<organism evidence="2 3">
    <name type="scientific">Thermomonospora curvata (strain ATCC 19995 / DSM 43183 / JCM 3096 / KCTC 9072 / NBRC 15933 / NCIMB 10081 / Henssen B9)</name>
    <dbReference type="NCBI Taxonomy" id="471852"/>
    <lineage>
        <taxon>Bacteria</taxon>
        <taxon>Bacillati</taxon>
        <taxon>Actinomycetota</taxon>
        <taxon>Actinomycetes</taxon>
        <taxon>Streptosporangiales</taxon>
        <taxon>Thermomonosporaceae</taxon>
        <taxon>Thermomonospora</taxon>
    </lineage>
</organism>
<feature type="domain" description="HTH cro/C1-type" evidence="1">
    <location>
        <begin position="34"/>
        <end position="89"/>
    </location>
</feature>
<dbReference type="Proteomes" id="UP000001918">
    <property type="component" value="Chromosome"/>
</dbReference>
<evidence type="ECO:0000313" key="3">
    <source>
        <dbReference type="Proteomes" id="UP000001918"/>
    </source>
</evidence>
<dbReference type="Pfam" id="PF19054">
    <property type="entry name" value="DUF5753"/>
    <property type="match status" value="1"/>
</dbReference>
<sequence length="302" mass="34146">MSMADPVDEPPISRMFNSSRGGPTVLRMLLGAQLRRIREERGITREDAAYVIRGSASKMSRLELGRVGIKERDVADLLTFYGMPDGPERAGLMALCHRAAMPHWSDEFGDILPGWLELYVALEEAATRLRIYEVQFVPSLLRTEEYTRAVARLRHPRSQAAEHERMVALEQTRQRLLTRPAPPKLWAVLDEAVLRRRLGGRRVMREQLAHLLELCSLPHVTLQVAPLGQGLGAPGGPFTLLRFQEPDLPDVVYLEHLDSAQYLDRGQDIDLYSRTLDALCAQIPPPDRTPDLLHGLLRELDE</sequence>
<evidence type="ECO:0000259" key="1">
    <source>
        <dbReference type="PROSITE" id="PS50943"/>
    </source>
</evidence>
<dbReference type="EMBL" id="CP001738">
    <property type="protein sequence ID" value="ACY95638.1"/>
    <property type="molecule type" value="Genomic_DNA"/>
</dbReference>
<dbReference type="PROSITE" id="PS50943">
    <property type="entry name" value="HTH_CROC1"/>
    <property type="match status" value="1"/>
</dbReference>
<dbReference type="SUPFAM" id="SSF47413">
    <property type="entry name" value="lambda repressor-like DNA-binding domains"/>
    <property type="match status" value="1"/>
</dbReference>
<dbReference type="GO" id="GO:0003677">
    <property type="term" value="F:DNA binding"/>
    <property type="evidence" value="ECO:0007669"/>
    <property type="project" value="InterPro"/>
</dbReference>
<keyword evidence="3" id="KW-1185">Reference proteome</keyword>
<dbReference type="AlphaFoldDB" id="D1ADC8"/>
<dbReference type="CDD" id="cd00093">
    <property type="entry name" value="HTH_XRE"/>
    <property type="match status" value="1"/>
</dbReference>
<dbReference type="RefSeq" id="WP_012850422.1">
    <property type="nucleotide sequence ID" value="NC_013510.1"/>
</dbReference>
<dbReference type="InterPro" id="IPR043917">
    <property type="entry name" value="DUF5753"/>
</dbReference>
<dbReference type="OrthoDB" id="5177725at2"/>
<dbReference type="Gene3D" id="1.10.260.40">
    <property type="entry name" value="lambda repressor-like DNA-binding domains"/>
    <property type="match status" value="1"/>
</dbReference>
<dbReference type="eggNOG" id="COG1396">
    <property type="taxonomic scope" value="Bacteria"/>
</dbReference>
<gene>
    <name evidence="2" type="ordered locus">Tcur_0030</name>
</gene>
<name>D1ADC8_THECD</name>
<accession>D1ADC8</accession>
<protein>
    <submittedName>
        <fullName evidence="2">Helix-turn-helix domain protein</fullName>
    </submittedName>
</protein>
<proteinExistence type="predicted"/>
<dbReference type="HOGENOM" id="CLU_055817_1_1_11"/>
<dbReference type="Pfam" id="PF13560">
    <property type="entry name" value="HTH_31"/>
    <property type="match status" value="1"/>
</dbReference>
<dbReference type="KEGG" id="tcu:Tcur_0030"/>
<dbReference type="InterPro" id="IPR010982">
    <property type="entry name" value="Lambda_DNA-bd_dom_sf"/>
</dbReference>